<sequence>MIDISTAIDKIIEESKPIGTCEKDLMESVGYTLAENIYSNDNLPPFNKSAMDGYAIKSKDSLLCNESENICLDIIGVIKAGDYFEGKVDDKQAIKIMTGAPVPDDTDAVIQIENVELDGNKLILSEVVKKNRNIINIGEELKVGDLALEVGQKIRPSEIGLLASLGYSKVKVYKKPILSVLTTGDELVDITDSIENGKIRNSNEYSLKALAKDLEVRSFGIIEDKKDVIKEKLKEALEISNIIITSGGSSAGDYDFIEDVLSELGADIKFNKIAIKPGKPVIFATVGEKLVFGLPGNPLSFINTYEEFVKPAILKMSGENIKENKFPVILKHDIKCKAGRTNYVYVDINKEDGKFYAYEVGSQCSNQLLMITKSNGIVIVPKNKGFVKKGEILDGKFIFQ</sequence>
<dbReference type="SUPFAM" id="SSF53218">
    <property type="entry name" value="Molybdenum cofactor biosynthesis proteins"/>
    <property type="match status" value="1"/>
</dbReference>
<dbReference type="OrthoDB" id="9804758at2"/>
<evidence type="ECO:0000256" key="4">
    <source>
        <dbReference type="ARBA" id="ARBA00005046"/>
    </source>
</evidence>
<dbReference type="GO" id="GO:0005829">
    <property type="term" value="C:cytosol"/>
    <property type="evidence" value="ECO:0007669"/>
    <property type="project" value="TreeGrafter"/>
</dbReference>
<dbReference type="SMART" id="SM00852">
    <property type="entry name" value="MoCF_biosynth"/>
    <property type="match status" value="1"/>
</dbReference>
<evidence type="ECO:0000259" key="15">
    <source>
        <dbReference type="SMART" id="SM00852"/>
    </source>
</evidence>
<keyword evidence="11 14" id="KW-0460">Magnesium</keyword>
<dbReference type="EMBL" id="LBBT01000176">
    <property type="protein sequence ID" value="KKY01543.1"/>
    <property type="molecule type" value="Genomic_DNA"/>
</dbReference>
<reference evidence="16 17" key="1">
    <citation type="submission" date="2015-04" db="EMBL/GenBank/DDBJ databases">
        <title>Microcin producing Clostridium sp. JC272T.</title>
        <authorList>
            <person name="Jyothsna T."/>
            <person name="Sasikala C."/>
            <person name="Ramana C."/>
        </authorList>
    </citation>
    <scope>NUCLEOTIDE SEQUENCE [LARGE SCALE GENOMIC DNA]</scope>
    <source>
        <strain evidence="16 17">JC272</strain>
    </source>
</reference>
<comment type="pathway">
    <text evidence="4 14">Cofactor biosynthesis; molybdopterin biosynthesis.</text>
</comment>
<feature type="domain" description="MoaB/Mog" evidence="15">
    <location>
        <begin position="179"/>
        <end position="315"/>
    </location>
</feature>
<evidence type="ECO:0000256" key="14">
    <source>
        <dbReference type="RuleBase" id="RU365090"/>
    </source>
</evidence>
<name>A0A0M3DGX0_9FIRM</name>
<evidence type="ECO:0000256" key="13">
    <source>
        <dbReference type="ARBA" id="ARBA00047317"/>
    </source>
</evidence>
<evidence type="ECO:0000256" key="7">
    <source>
        <dbReference type="ARBA" id="ARBA00021108"/>
    </source>
</evidence>
<dbReference type="NCBIfam" id="TIGR00177">
    <property type="entry name" value="molyb_syn"/>
    <property type="match status" value="1"/>
</dbReference>
<dbReference type="InterPro" id="IPR005110">
    <property type="entry name" value="MoeA_linker/N"/>
</dbReference>
<dbReference type="InterPro" id="IPR005111">
    <property type="entry name" value="MoeA_C_domain_IV"/>
</dbReference>
<dbReference type="PROSITE" id="PS01079">
    <property type="entry name" value="MOCF_BIOSYNTHESIS_2"/>
    <property type="match status" value="1"/>
</dbReference>
<keyword evidence="10 14" id="KW-0479">Metal-binding</keyword>
<dbReference type="SUPFAM" id="SSF63867">
    <property type="entry name" value="MoeA C-terminal domain-like"/>
    <property type="match status" value="1"/>
</dbReference>
<dbReference type="NCBIfam" id="NF045515">
    <property type="entry name" value="Glp_gephyrin"/>
    <property type="match status" value="1"/>
</dbReference>
<comment type="caution">
    <text evidence="16">The sequence shown here is derived from an EMBL/GenBank/DDBJ whole genome shotgun (WGS) entry which is preliminary data.</text>
</comment>
<dbReference type="Gene3D" id="3.40.980.10">
    <property type="entry name" value="MoaB/Mog-like domain"/>
    <property type="match status" value="1"/>
</dbReference>
<evidence type="ECO:0000256" key="6">
    <source>
        <dbReference type="ARBA" id="ARBA00013269"/>
    </source>
</evidence>
<dbReference type="SUPFAM" id="SSF63882">
    <property type="entry name" value="MoeA N-terminal region -like"/>
    <property type="match status" value="1"/>
</dbReference>
<comment type="function">
    <text evidence="3">May be involved in the biosynthesis of molybdopterin.</text>
</comment>
<protein>
    <recommendedName>
        <fullName evidence="7 14">Molybdopterin molybdenumtransferase</fullName>
        <ecNumber evidence="6 14">2.10.1.1</ecNumber>
    </recommendedName>
</protein>
<dbReference type="RefSeq" id="WP_046822820.1">
    <property type="nucleotide sequence ID" value="NZ_LBBT01000176.1"/>
</dbReference>
<organism evidence="16 17">
    <name type="scientific">Paraclostridium benzoelyticum</name>
    <dbReference type="NCBI Taxonomy" id="1629550"/>
    <lineage>
        <taxon>Bacteria</taxon>
        <taxon>Bacillati</taxon>
        <taxon>Bacillota</taxon>
        <taxon>Clostridia</taxon>
        <taxon>Peptostreptococcales</taxon>
        <taxon>Peptostreptococcaceae</taxon>
        <taxon>Paraclostridium</taxon>
    </lineage>
</organism>
<dbReference type="PATRIC" id="fig|1629550.3.peg.1081"/>
<keyword evidence="12 14" id="KW-0501">Molybdenum cofactor biosynthesis</keyword>
<evidence type="ECO:0000256" key="12">
    <source>
        <dbReference type="ARBA" id="ARBA00023150"/>
    </source>
</evidence>
<dbReference type="GO" id="GO:0006777">
    <property type="term" value="P:Mo-molybdopterin cofactor biosynthetic process"/>
    <property type="evidence" value="ECO:0007669"/>
    <property type="project" value="UniProtKB-UniRule"/>
</dbReference>
<evidence type="ECO:0000313" key="17">
    <source>
        <dbReference type="Proteomes" id="UP000034407"/>
    </source>
</evidence>
<dbReference type="AlphaFoldDB" id="A0A0M3DGX0"/>
<accession>A0A0M3DGX0</accession>
<dbReference type="InterPro" id="IPR001453">
    <property type="entry name" value="MoaB/Mog_dom"/>
</dbReference>
<comment type="similarity">
    <text evidence="5 14">Belongs to the MoeA family.</text>
</comment>
<evidence type="ECO:0000256" key="11">
    <source>
        <dbReference type="ARBA" id="ARBA00022842"/>
    </source>
</evidence>
<dbReference type="Proteomes" id="UP000034407">
    <property type="component" value="Unassembled WGS sequence"/>
</dbReference>
<keyword evidence="9 14" id="KW-0808">Transferase</keyword>
<dbReference type="InterPro" id="IPR008284">
    <property type="entry name" value="MoCF_biosynth_CS"/>
</dbReference>
<dbReference type="UniPathway" id="UPA00344"/>
<dbReference type="Gene3D" id="3.90.105.10">
    <property type="entry name" value="Molybdopterin biosynthesis moea protein, domain 2"/>
    <property type="match status" value="1"/>
</dbReference>
<dbReference type="Pfam" id="PF00994">
    <property type="entry name" value="MoCF_biosynth"/>
    <property type="match status" value="1"/>
</dbReference>
<dbReference type="Pfam" id="PF03454">
    <property type="entry name" value="MoeA_C"/>
    <property type="match status" value="1"/>
</dbReference>
<dbReference type="Gene3D" id="2.40.340.10">
    <property type="entry name" value="MoeA, C-terminal, domain IV"/>
    <property type="match status" value="1"/>
</dbReference>
<evidence type="ECO:0000256" key="2">
    <source>
        <dbReference type="ARBA" id="ARBA00002901"/>
    </source>
</evidence>
<gene>
    <name evidence="16" type="ORF">VN21_08210</name>
</gene>
<dbReference type="GO" id="GO:0061599">
    <property type="term" value="F:molybdopterin molybdotransferase activity"/>
    <property type="evidence" value="ECO:0007669"/>
    <property type="project" value="UniProtKB-UniRule"/>
</dbReference>
<dbReference type="InterPro" id="IPR036135">
    <property type="entry name" value="MoeA_linker/N_sf"/>
</dbReference>
<keyword evidence="8 14" id="KW-0500">Molybdenum</keyword>
<evidence type="ECO:0000256" key="9">
    <source>
        <dbReference type="ARBA" id="ARBA00022679"/>
    </source>
</evidence>
<dbReference type="CDD" id="cd00887">
    <property type="entry name" value="MoeA"/>
    <property type="match status" value="1"/>
</dbReference>
<dbReference type="InterPro" id="IPR036688">
    <property type="entry name" value="MoeA_C_domain_IV_sf"/>
</dbReference>
<dbReference type="PANTHER" id="PTHR10192">
    <property type="entry name" value="MOLYBDOPTERIN BIOSYNTHESIS PROTEIN"/>
    <property type="match status" value="1"/>
</dbReference>
<dbReference type="Pfam" id="PF03453">
    <property type="entry name" value="MoeA_N"/>
    <property type="match status" value="1"/>
</dbReference>
<comment type="catalytic activity">
    <reaction evidence="13">
        <text>adenylyl-molybdopterin + molybdate = Mo-molybdopterin + AMP + H(+)</text>
        <dbReference type="Rhea" id="RHEA:35047"/>
        <dbReference type="ChEBI" id="CHEBI:15378"/>
        <dbReference type="ChEBI" id="CHEBI:36264"/>
        <dbReference type="ChEBI" id="CHEBI:62727"/>
        <dbReference type="ChEBI" id="CHEBI:71302"/>
        <dbReference type="ChEBI" id="CHEBI:456215"/>
        <dbReference type="EC" id="2.10.1.1"/>
    </reaction>
</comment>
<dbReference type="FunFam" id="3.40.980.10:FF:000004">
    <property type="entry name" value="Molybdopterin molybdenumtransferase"/>
    <property type="match status" value="1"/>
</dbReference>
<dbReference type="GO" id="GO:0046872">
    <property type="term" value="F:metal ion binding"/>
    <property type="evidence" value="ECO:0007669"/>
    <property type="project" value="UniProtKB-UniRule"/>
</dbReference>
<evidence type="ECO:0000256" key="8">
    <source>
        <dbReference type="ARBA" id="ARBA00022505"/>
    </source>
</evidence>
<dbReference type="Gene3D" id="2.170.190.11">
    <property type="entry name" value="Molybdopterin biosynthesis moea protein, domain 3"/>
    <property type="match status" value="1"/>
</dbReference>
<evidence type="ECO:0000256" key="5">
    <source>
        <dbReference type="ARBA" id="ARBA00010763"/>
    </source>
</evidence>
<keyword evidence="17" id="KW-1185">Reference proteome</keyword>
<dbReference type="InterPro" id="IPR036425">
    <property type="entry name" value="MoaB/Mog-like_dom_sf"/>
</dbReference>
<dbReference type="PANTHER" id="PTHR10192:SF5">
    <property type="entry name" value="GEPHYRIN"/>
    <property type="match status" value="1"/>
</dbReference>
<comment type="function">
    <text evidence="2 14">Catalyzes the insertion of molybdate into adenylated molybdopterin with the concomitant release of AMP.</text>
</comment>
<proteinExistence type="inferred from homology"/>
<dbReference type="EC" id="2.10.1.1" evidence="6 14"/>
<evidence type="ECO:0000313" key="16">
    <source>
        <dbReference type="EMBL" id="KKY01543.1"/>
    </source>
</evidence>
<dbReference type="InterPro" id="IPR038987">
    <property type="entry name" value="MoeA-like"/>
</dbReference>
<evidence type="ECO:0000256" key="10">
    <source>
        <dbReference type="ARBA" id="ARBA00022723"/>
    </source>
</evidence>
<comment type="cofactor">
    <cofactor evidence="1 14">
        <name>Mg(2+)</name>
        <dbReference type="ChEBI" id="CHEBI:18420"/>
    </cofactor>
</comment>
<evidence type="ECO:0000256" key="3">
    <source>
        <dbReference type="ARBA" id="ARBA00003487"/>
    </source>
</evidence>
<evidence type="ECO:0000256" key="1">
    <source>
        <dbReference type="ARBA" id="ARBA00001946"/>
    </source>
</evidence>